<dbReference type="RefSeq" id="WP_085824301.1">
    <property type="nucleotide sequence ID" value="NZ_FWFP01000013.1"/>
</dbReference>
<protein>
    <submittedName>
        <fullName evidence="1">Uncharacterized protein</fullName>
    </submittedName>
</protein>
<gene>
    <name evidence="1" type="ORF">RUM8411_03847</name>
</gene>
<name>A0A1X7A940_9RHOB</name>
<reference evidence="2" key="1">
    <citation type="submission" date="2017-03" db="EMBL/GenBank/DDBJ databases">
        <authorList>
            <person name="Rodrigo-Torres L."/>
            <person name="Arahal R.D."/>
            <person name="Lucena T."/>
        </authorList>
    </citation>
    <scope>NUCLEOTIDE SEQUENCE [LARGE SCALE GENOMIC DNA]</scope>
    <source>
        <strain evidence="2">CECT 8411</strain>
    </source>
</reference>
<proteinExistence type="predicted"/>
<sequence>MTEPTNRVLILGSAPSAVAARAWPRDAFTHIVAINNAWRIRPDWDVLIHPEDFPRANRPDSIADHQRIVSAEEYVPVQNDFGGFVYAGGTMAFTAGYWALAALRPAVMAYCGCDMVYPETGKTHFYGTGEADPLRTDVTLRSLEAKSARLAMFGAAQDCRVVRLSNGASRLLFPPAGLGDLTAGSLPSTKRMEEVLHAEKKLGYMVPSGRYWEAEDSFESAEIDAIDRRWISIYQAPVFEDVA</sequence>
<keyword evidence="2" id="KW-1185">Reference proteome</keyword>
<accession>A0A1X7A940</accession>
<dbReference type="AlphaFoldDB" id="A0A1X7A940"/>
<organism evidence="1 2">
    <name type="scientific">Ruegeria meonggei</name>
    <dbReference type="NCBI Taxonomy" id="1446476"/>
    <lineage>
        <taxon>Bacteria</taxon>
        <taxon>Pseudomonadati</taxon>
        <taxon>Pseudomonadota</taxon>
        <taxon>Alphaproteobacteria</taxon>
        <taxon>Rhodobacterales</taxon>
        <taxon>Roseobacteraceae</taxon>
        <taxon>Ruegeria</taxon>
    </lineage>
</organism>
<dbReference type="EMBL" id="FWFP01000013">
    <property type="protein sequence ID" value="SLN73074.1"/>
    <property type="molecule type" value="Genomic_DNA"/>
</dbReference>
<dbReference type="Proteomes" id="UP000193778">
    <property type="component" value="Unassembled WGS sequence"/>
</dbReference>
<dbReference type="OrthoDB" id="6638257at2"/>
<evidence type="ECO:0000313" key="1">
    <source>
        <dbReference type="EMBL" id="SLN73074.1"/>
    </source>
</evidence>
<evidence type="ECO:0000313" key="2">
    <source>
        <dbReference type="Proteomes" id="UP000193778"/>
    </source>
</evidence>